<dbReference type="OrthoDB" id="7464992at2759"/>
<accession>A0A150FVG3</accession>
<evidence type="ECO:0000259" key="7">
    <source>
        <dbReference type="Pfam" id="PF01435"/>
    </source>
</evidence>
<organism evidence="8 9">
    <name type="scientific">Gonium pectorale</name>
    <name type="common">Green alga</name>
    <dbReference type="NCBI Taxonomy" id="33097"/>
    <lineage>
        <taxon>Eukaryota</taxon>
        <taxon>Viridiplantae</taxon>
        <taxon>Chlorophyta</taxon>
        <taxon>core chlorophytes</taxon>
        <taxon>Chlorophyceae</taxon>
        <taxon>CS clade</taxon>
        <taxon>Chlamydomonadales</taxon>
        <taxon>Volvocaceae</taxon>
        <taxon>Gonium</taxon>
    </lineage>
</organism>
<evidence type="ECO:0000313" key="8">
    <source>
        <dbReference type="EMBL" id="KXZ41613.1"/>
    </source>
</evidence>
<keyword evidence="2" id="KW-0479">Metal-binding</keyword>
<dbReference type="AlphaFoldDB" id="A0A150FVG3"/>
<proteinExistence type="inferred from homology"/>
<comment type="similarity">
    <text evidence="6">Belongs to the peptidase M48 family.</text>
</comment>
<dbReference type="GO" id="GO:0046872">
    <property type="term" value="F:metal ion binding"/>
    <property type="evidence" value="ECO:0007669"/>
    <property type="project" value="UniProtKB-KW"/>
</dbReference>
<reference evidence="9" key="1">
    <citation type="journal article" date="2016" name="Nat. Commun.">
        <title>The Gonium pectorale genome demonstrates co-option of cell cycle regulation during the evolution of multicellularity.</title>
        <authorList>
            <person name="Hanschen E.R."/>
            <person name="Marriage T.N."/>
            <person name="Ferris P.J."/>
            <person name="Hamaji T."/>
            <person name="Toyoda A."/>
            <person name="Fujiyama A."/>
            <person name="Neme R."/>
            <person name="Noguchi H."/>
            <person name="Minakuchi Y."/>
            <person name="Suzuki M."/>
            <person name="Kawai-Toyooka H."/>
            <person name="Smith D.R."/>
            <person name="Sparks H."/>
            <person name="Anderson J."/>
            <person name="Bakaric R."/>
            <person name="Luria V."/>
            <person name="Karger A."/>
            <person name="Kirschner M.W."/>
            <person name="Durand P.M."/>
            <person name="Michod R.E."/>
            <person name="Nozaki H."/>
            <person name="Olson B.J."/>
        </authorList>
    </citation>
    <scope>NUCLEOTIDE SEQUENCE [LARGE SCALE GENOMIC DNA]</scope>
    <source>
        <strain evidence="9">NIES-2863</strain>
    </source>
</reference>
<dbReference type="PANTHER" id="PTHR22726:SF1">
    <property type="entry name" value="METALLOENDOPEPTIDASE OMA1, MITOCHONDRIAL"/>
    <property type="match status" value="1"/>
</dbReference>
<dbReference type="GO" id="GO:0016020">
    <property type="term" value="C:membrane"/>
    <property type="evidence" value="ECO:0007669"/>
    <property type="project" value="TreeGrafter"/>
</dbReference>
<evidence type="ECO:0000256" key="2">
    <source>
        <dbReference type="ARBA" id="ARBA00022723"/>
    </source>
</evidence>
<evidence type="ECO:0000256" key="3">
    <source>
        <dbReference type="ARBA" id="ARBA00022801"/>
    </source>
</evidence>
<keyword evidence="5 6" id="KW-0482">Metalloprotease</keyword>
<name>A0A150FVG3_GONPE</name>
<gene>
    <name evidence="8" type="ORF">GPECTOR_363g139</name>
</gene>
<sequence length="111" mass="12706">MARHSVPVTPDTFTREHEFEADEIGVHLMARAGFNPGKAIQLMEREAMEEEEYLAELQEKAKRGDVDAAKIIESAYITHPPTRQRVERLRQHLPAAMKAYRDYQQRTATGA</sequence>
<dbReference type="InterPro" id="IPR001915">
    <property type="entry name" value="Peptidase_M48"/>
</dbReference>
<dbReference type="GO" id="GO:0004222">
    <property type="term" value="F:metalloendopeptidase activity"/>
    <property type="evidence" value="ECO:0007669"/>
    <property type="project" value="InterPro"/>
</dbReference>
<evidence type="ECO:0000256" key="6">
    <source>
        <dbReference type="RuleBase" id="RU003983"/>
    </source>
</evidence>
<comment type="caution">
    <text evidence="8">The sequence shown here is derived from an EMBL/GenBank/DDBJ whole genome shotgun (WGS) entry which is preliminary data.</text>
</comment>
<dbReference type="PANTHER" id="PTHR22726">
    <property type="entry name" value="METALLOENDOPEPTIDASE OMA1"/>
    <property type="match status" value="1"/>
</dbReference>
<dbReference type="Proteomes" id="UP000075714">
    <property type="component" value="Unassembled WGS sequence"/>
</dbReference>
<comment type="cofactor">
    <cofactor evidence="6">
        <name>Zn(2+)</name>
        <dbReference type="ChEBI" id="CHEBI:29105"/>
    </cofactor>
    <text evidence="6">Binds 1 zinc ion per subunit.</text>
</comment>
<evidence type="ECO:0000313" key="9">
    <source>
        <dbReference type="Proteomes" id="UP000075714"/>
    </source>
</evidence>
<keyword evidence="3 6" id="KW-0378">Hydrolase</keyword>
<dbReference type="GO" id="GO:0051603">
    <property type="term" value="P:proteolysis involved in protein catabolic process"/>
    <property type="evidence" value="ECO:0007669"/>
    <property type="project" value="TreeGrafter"/>
</dbReference>
<evidence type="ECO:0000256" key="5">
    <source>
        <dbReference type="ARBA" id="ARBA00023049"/>
    </source>
</evidence>
<dbReference type="Pfam" id="PF01435">
    <property type="entry name" value="Peptidase_M48"/>
    <property type="match status" value="1"/>
</dbReference>
<keyword evidence="9" id="KW-1185">Reference proteome</keyword>
<keyword evidence="1 6" id="KW-0645">Protease</keyword>
<evidence type="ECO:0000256" key="4">
    <source>
        <dbReference type="ARBA" id="ARBA00022833"/>
    </source>
</evidence>
<keyword evidence="4 6" id="KW-0862">Zinc</keyword>
<feature type="domain" description="Peptidase M48" evidence="7">
    <location>
        <begin position="13"/>
        <end position="91"/>
    </location>
</feature>
<protein>
    <recommendedName>
        <fullName evidence="7">Peptidase M48 domain-containing protein</fullName>
    </recommendedName>
</protein>
<dbReference type="STRING" id="33097.A0A150FVG3"/>
<dbReference type="EMBL" id="LSYV01000361">
    <property type="protein sequence ID" value="KXZ41613.1"/>
    <property type="molecule type" value="Genomic_DNA"/>
</dbReference>
<evidence type="ECO:0000256" key="1">
    <source>
        <dbReference type="ARBA" id="ARBA00022670"/>
    </source>
</evidence>
<dbReference type="InterPro" id="IPR051156">
    <property type="entry name" value="Mito/Outer_Membr_Metalloprot"/>
</dbReference>